<dbReference type="InterPro" id="IPR033124">
    <property type="entry name" value="Ser_caboxypep_his_AS"/>
</dbReference>
<dbReference type="Gene3D" id="3.40.50.1820">
    <property type="entry name" value="alpha/beta hydrolase"/>
    <property type="match status" value="1"/>
</dbReference>
<name>A0A1J6HZL1_NICAT</name>
<dbReference type="InterPro" id="IPR001563">
    <property type="entry name" value="Peptidase_S10"/>
</dbReference>
<evidence type="ECO:0000256" key="4">
    <source>
        <dbReference type="ARBA" id="ARBA00022801"/>
    </source>
</evidence>
<dbReference type="GO" id="GO:0016747">
    <property type="term" value="F:acyltransferase activity, transferring groups other than amino-acyl groups"/>
    <property type="evidence" value="ECO:0007669"/>
    <property type="project" value="TreeGrafter"/>
</dbReference>
<keyword evidence="7" id="KW-1185">Reference proteome</keyword>
<dbReference type="SMR" id="A0A1J6HZL1"/>
<keyword evidence="5" id="KW-0325">Glycoprotein</keyword>
<dbReference type="GO" id="GO:0004185">
    <property type="term" value="F:serine-type carboxypeptidase activity"/>
    <property type="evidence" value="ECO:0007669"/>
    <property type="project" value="InterPro"/>
</dbReference>
<comment type="caution">
    <text evidence="6">The sequence shown here is derived from an EMBL/GenBank/DDBJ whole genome shotgun (WGS) entry which is preliminary data.</text>
</comment>
<protein>
    <submittedName>
        <fullName evidence="6">Serine carboxypeptidase-like 18</fullName>
    </submittedName>
</protein>
<dbReference type="GO" id="GO:0006508">
    <property type="term" value="P:proteolysis"/>
    <property type="evidence" value="ECO:0007669"/>
    <property type="project" value="UniProtKB-KW"/>
</dbReference>
<dbReference type="SUPFAM" id="SSF53474">
    <property type="entry name" value="alpha/beta-Hydrolases"/>
    <property type="match status" value="1"/>
</dbReference>
<reference evidence="6" key="1">
    <citation type="submission" date="2016-11" db="EMBL/GenBank/DDBJ databases">
        <title>The genome of Nicotiana attenuata.</title>
        <authorList>
            <person name="Xu S."/>
            <person name="Brockmoeller T."/>
            <person name="Gaquerel E."/>
            <person name="Navarro A."/>
            <person name="Kuhl H."/>
            <person name="Gase K."/>
            <person name="Ling Z."/>
            <person name="Zhou W."/>
            <person name="Kreitzer C."/>
            <person name="Stanke M."/>
            <person name="Tang H."/>
            <person name="Lyons E."/>
            <person name="Pandey P."/>
            <person name="Pandey S.P."/>
            <person name="Timmermann B."/>
            <person name="Baldwin I.T."/>
        </authorList>
    </citation>
    <scope>NUCLEOTIDE SEQUENCE [LARGE SCALE GENOMIC DNA]</scope>
    <source>
        <strain evidence="6">UT</strain>
    </source>
</reference>
<evidence type="ECO:0000256" key="3">
    <source>
        <dbReference type="ARBA" id="ARBA00022670"/>
    </source>
</evidence>
<organism evidence="6 7">
    <name type="scientific">Nicotiana attenuata</name>
    <name type="common">Coyote tobacco</name>
    <dbReference type="NCBI Taxonomy" id="49451"/>
    <lineage>
        <taxon>Eukaryota</taxon>
        <taxon>Viridiplantae</taxon>
        <taxon>Streptophyta</taxon>
        <taxon>Embryophyta</taxon>
        <taxon>Tracheophyta</taxon>
        <taxon>Spermatophyta</taxon>
        <taxon>Magnoliopsida</taxon>
        <taxon>eudicotyledons</taxon>
        <taxon>Gunneridae</taxon>
        <taxon>Pentapetalae</taxon>
        <taxon>asterids</taxon>
        <taxon>lamiids</taxon>
        <taxon>Solanales</taxon>
        <taxon>Solanaceae</taxon>
        <taxon>Nicotianoideae</taxon>
        <taxon>Nicotianeae</taxon>
        <taxon>Nicotiana</taxon>
    </lineage>
</organism>
<dbReference type="EMBL" id="MJEQ01037192">
    <property type="protein sequence ID" value="OIS98261.1"/>
    <property type="molecule type" value="Genomic_DNA"/>
</dbReference>
<evidence type="ECO:0000256" key="5">
    <source>
        <dbReference type="ARBA" id="ARBA00023180"/>
    </source>
</evidence>
<sequence length="381" mass="43282">MLSLLGVIVFPLLLLLPYVVLSHFIVETLPGFNGKLPFKLETGQVFYVGVGEEEKVQLYYYFVESERDPENDPLMLWLTGGPGCSGLSSFVYEIGPLMFDYANSSGDFPKLELNSNSWTKVANIIFIDQPAGSGYSYARTSEAYNCNDTLAVTLTYEFLRKWLMDHPEYLKNPLYVGGDSYSGIFVALLTRRIYNGIEVGEKPRVNIKGYIQGNALTDHYIDFNGRVIYAHRMGLISDKIYQSTKANCNGNYAEVDPNNVACLNDLQRVDRCLKNIRRAHILEPWCDLPFLTSILQENPTNAPSLFPIEGPWCREKNYIYSYVWANDKAVQKALKVREVKYSQNDYELTYATVKGGGHTAPEYKPEQCLAMVDRWFSGFPL</sequence>
<keyword evidence="3" id="KW-0645">Protease</keyword>
<dbReference type="InterPro" id="IPR029058">
    <property type="entry name" value="AB_hydrolase_fold"/>
</dbReference>
<dbReference type="PROSITE" id="PS00560">
    <property type="entry name" value="CARBOXYPEPT_SER_HIS"/>
    <property type="match status" value="1"/>
</dbReference>
<dbReference type="Proteomes" id="UP000187609">
    <property type="component" value="Unassembled WGS sequence"/>
</dbReference>
<keyword evidence="2" id="KW-0121">Carboxypeptidase</keyword>
<dbReference type="PRINTS" id="PR00724">
    <property type="entry name" value="CRBOXYPTASEC"/>
</dbReference>
<accession>A0A1J6HZL1</accession>
<dbReference type="STRING" id="49451.A0A1J6HZL1"/>
<evidence type="ECO:0000256" key="2">
    <source>
        <dbReference type="ARBA" id="ARBA00022645"/>
    </source>
</evidence>
<dbReference type="FunFam" id="3.40.50.1820:FF:000072">
    <property type="entry name" value="Serine carboxypeptidase-like 19"/>
    <property type="match status" value="1"/>
</dbReference>
<dbReference type="Gene3D" id="3.40.50.12670">
    <property type="match status" value="1"/>
</dbReference>
<evidence type="ECO:0000256" key="1">
    <source>
        <dbReference type="ARBA" id="ARBA00009431"/>
    </source>
</evidence>
<keyword evidence="4" id="KW-0378">Hydrolase</keyword>
<dbReference type="Pfam" id="PF00450">
    <property type="entry name" value="Peptidase_S10"/>
    <property type="match status" value="2"/>
</dbReference>
<dbReference type="PANTHER" id="PTHR11802:SF224">
    <property type="entry name" value="SERINE CARBOXYPEPTIDASE-LIKE 7 ISOFORM X1"/>
    <property type="match status" value="1"/>
</dbReference>
<dbReference type="GO" id="GO:0019748">
    <property type="term" value="P:secondary metabolic process"/>
    <property type="evidence" value="ECO:0007669"/>
    <property type="project" value="TreeGrafter"/>
</dbReference>
<gene>
    <name evidence="6" type="primary">SCPL18_2</name>
    <name evidence="6" type="ORF">A4A49_23989</name>
</gene>
<dbReference type="Gramene" id="OIS98261">
    <property type="protein sequence ID" value="OIS98261"/>
    <property type="gene ID" value="A4A49_23989"/>
</dbReference>
<dbReference type="AlphaFoldDB" id="A0A1J6HZL1"/>
<proteinExistence type="inferred from homology"/>
<evidence type="ECO:0000313" key="7">
    <source>
        <dbReference type="Proteomes" id="UP000187609"/>
    </source>
</evidence>
<dbReference type="PANTHER" id="PTHR11802">
    <property type="entry name" value="SERINE PROTEASE FAMILY S10 SERINE CARBOXYPEPTIDASE"/>
    <property type="match status" value="1"/>
</dbReference>
<comment type="similarity">
    <text evidence="1">Belongs to the peptidase S10 family.</text>
</comment>
<evidence type="ECO:0000313" key="6">
    <source>
        <dbReference type="EMBL" id="OIS98261.1"/>
    </source>
</evidence>
<dbReference type="OMA" id="KINCKGD"/>